<dbReference type="NCBIfam" id="NF001124">
    <property type="entry name" value="PRK00139.1-2"/>
    <property type="match status" value="1"/>
</dbReference>
<keyword evidence="7" id="KW-0547">Nucleotide-binding</keyword>
<dbReference type="SUPFAM" id="SSF53623">
    <property type="entry name" value="MurD-like peptide ligases, catalytic domain"/>
    <property type="match status" value="1"/>
</dbReference>
<feature type="domain" description="Mur ligase central" evidence="11">
    <location>
        <begin position="108"/>
        <end position="308"/>
    </location>
</feature>
<evidence type="ECO:0000256" key="8">
    <source>
        <dbReference type="RuleBase" id="RU004135"/>
    </source>
</evidence>
<evidence type="ECO:0000259" key="10">
    <source>
        <dbReference type="Pfam" id="PF02875"/>
    </source>
</evidence>
<feature type="binding site" evidence="7">
    <location>
        <position position="379"/>
    </location>
    <ligand>
        <name>meso-2,6-diaminopimelate</name>
        <dbReference type="ChEBI" id="CHEBI:57791"/>
    </ligand>
</feature>
<dbReference type="SUPFAM" id="SSF53244">
    <property type="entry name" value="MurD-like peptide ligases, peptide-binding domain"/>
    <property type="match status" value="1"/>
</dbReference>
<feature type="modified residue" description="N6-carboxylysine" evidence="7">
    <location>
        <position position="219"/>
    </location>
</feature>
<feature type="binding site" evidence="7">
    <location>
        <begin position="403"/>
        <end position="406"/>
    </location>
    <ligand>
        <name>meso-2,6-diaminopimelate</name>
        <dbReference type="ChEBI" id="CHEBI:57791"/>
    </ligand>
</feature>
<evidence type="ECO:0000256" key="5">
    <source>
        <dbReference type="ARBA" id="ARBA00023306"/>
    </source>
</evidence>
<feature type="binding site" evidence="7">
    <location>
        <begin position="110"/>
        <end position="116"/>
    </location>
    <ligand>
        <name>ATP</name>
        <dbReference type="ChEBI" id="CHEBI:30616"/>
    </ligand>
</feature>
<dbReference type="GO" id="GO:0008765">
    <property type="term" value="F:UDP-N-acetylmuramoylalanyl-D-glutamate-2,6-diaminopimelate ligase activity"/>
    <property type="evidence" value="ECO:0007669"/>
    <property type="project" value="UniProtKB-UniRule"/>
</dbReference>
<evidence type="ECO:0000259" key="11">
    <source>
        <dbReference type="Pfam" id="PF08245"/>
    </source>
</evidence>
<dbReference type="EMBL" id="QUAH01000009">
    <property type="protein sequence ID" value="RFT15436.1"/>
    <property type="molecule type" value="Genomic_DNA"/>
</dbReference>
<dbReference type="InterPro" id="IPR036565">
    <property type="entry name" value="Mur-like_cat_sf"/>
</dbReference>
<feature type="binding site" evidence="7">
    <location>
        <position position="30"/>
    </location>
    <ligand>
        <name>UDP-N-acetyl-alpha-D-muramoyl-L-alanyl-D-glutamate</name>
        <dbReference type="ChEBI" id="CHEBI:83900"/>
    </ligand>
</feature>
<keyword evidence="7" id="KW-0067">ATP-binding</keyword>
<keyword evidence="3 7" id="KW-0133">Cell shape</keyword>
<dbReference type="InterPro" id="IPR036615">
    <property type="entry name" value="Mur_ligase_C_dom_sf"/>
</dbReference>
<feature type="domain" description="Mur ligase C-terminal" evidence="10">
    <location>
        <begin position="330"/>
        <end position="458"/>
    </location>
</feature>
<dbReference type="PANTHER" id="PTHR23135:SF4">
    <property type="entry name" value="UDP-N-ACETYLMURAMOYL-L-ALANYL-D-GLUTAMATE--2,6-DIAMINOPIMELATE LIGASE MURE HOMOLOG, CHLOROPLASTIC"/>
    <property type="match status" value="1"/>
</dbReference>
<evidence type="ECO:0000256" key="3">
    <source>
        <dbReference type="ARBA" id="ARBA00022960"/>
    </source>
</evidence>
<comment type="catalytic activity">
    <reaction evidence="7">
        <text>UDP-N-acetyl-alpha-D-muramoyl-L-alanyl-D-glutamate + meso-2,6-diaminopimelate + ATP = UDP-N-acetyl-alpha-D-muramoyl-L-alanyl-gamma-D-glutamyl-meso-2,6-diaminopimelate + ADP + phosphate + H(+)</text>
        <dbReference type="Rhea" id="RHEA:23676"/>
        <dbReference type="ChEBI" id="CHEBI:15378"/>
        <dbReference type="ChEBI" id="CHEBI:30616"/>
        <dbReference type="ChEBI" id="CHEBI:43474"/>
        <dbReference type="ChEBI" id="CHEBI:57791"/>
        <dbReference type="ChEBI" id="CHEBI:83900"/>
        <dbReference type="ChEBI" id="CHEBI:83905"/>
        <dbReference type="ChEBI" id="CHEBI:456216"/>
        <dbReference type="EC" id="6.3.2.13"/>
    </reaction>
</comment>
<dbReference type="NCBIfam" id="NF001126">
    <property type="entry name" value="PRK00139.1-4"/>
    <property type="match status" value="1"/>
</dbReference>
<dbReference type="Proteomes" id="UP000257323">
    <property type="component" value="Unassembled WGS sequence"/>
</dbReference>
<dbReference type="AlphaFoldDB" id="A0A3E2BLF2"/>
<comment type="caution">
    <text evidence="12">The sequence shown here is derived from an EMBL/GenBank/DDBJ whole genome shotgun (WGS) entry which is preliminary data.</text>
</comment>
<dbReference type="Gene3D" id="3.40.1390.10">
    <property type="entry name" value="MurE/MurF, N-terminal domain"/>
    <property type="match status" value="1"/>
</dbReference>
<dbReference type="GO" id="GO:0051301">
    <property type="term" value="P:cell division"/>
    <property type="evidence" value="ECO:0007669"/>
    <property type="project" value="UniProtKB-KW"/>
</dbReference>
<feature type="binding site" evidence="7">
    <location>
        <position position="187"/>
    </location>
    <ligand>
        <name>UDP-N-acetyl-alpha-D-muramoyl-L-alanyl-D-glutamate</name>
        <dbReference type="ChEBI" id="CHEBI:83900"/>
    </ligand>
</feature>
<keyword evidence="7" id="KW-0963">Cytoplasm</keyword>
<comment type="caution">
    <text evidence="7">Lacks conserved residue(s) required for the propagation of feature annotation.</text>
</comment>
<keyword evidence="4 7" id="KW-0573">Peptidoglycan synthesis</keyword>
<sequence length="488" mass="54331">MKLSEVLKDVRVVSLAAATDPEITGIAYSSKLVEPGNIFVALKGQKTDGHDFLPEALARGAAVIVSERPRPAEIDRAWVQVLEAREAMALLAANFYEHPSSRLKVVGITGTKGKTTITYILEEILNAAGFRPGVVGTVEYRWAGRQFSAERTTPEAPDIQKFLRQMVEEGVSHCLMEVSSHSLELKRVWGIGFDVAVFTNLSGEHLDYHQTMEKYFEAKKKLFFLNHKRQASIVNIDDPWGERLLSELPMQTISFGFKPEAVVRAEKFTINQEGMTATVSTPLGQLTFTSSLIGKHNLYNFLAAISAALVLSIPVPDILKGISSVKRIPGRFENVPNGLGIKVIVDYAHTDGALENLLQAVRSLNPRKVILVFGCGGDRDRLKRPRMGEVAARLADWTIITSDNPRSEEPEQIIAEIEEGFRRLGNHNYEKIVDRRRAIEAALVMARKGDWVVVAGKGHENYQEFKDRTVPFSDVETAREIIDSLEKK</sequence>
<dbReference type="GO" id="GO:0009252">
    <property type="term" value="P:peptidoglycan biosynthetic process"/>
    <property type="evidence" value="ECO:0007669"/>
    <property type="project" value="UniProtKB-UniRule"/>
</dbReference>
<keyword evidence="7" id="KW-0460">Magnesium</keyword>
<dbReference type="SUPFAM" id="SSF63418">
    <property type="entry name" value="MurE/MurF N-terminal domain"/>
    <property type="match status" value="1"/>
</dbReference>
<dbReference type="Gene3D" id="3.40.1190.10">
    <property type="entry name" value="Mur-like, catalytic domain"/>
    <property type="match status" value="1"/>
</dbReference>
<feature type="domain" description="Mur ligase N-terminal catalytic" evidence="9">
    <location>
        <begin position="22"/>
        <end position="96"/>
    </location>
</feature>
<dbReference type="UniPathway" id="UPA00219"/>
<feature type="binding site" evidence="7">
    <location>
        <begin position="152"/>
        <end position="153"/>
    </location>
    <ligand>
        <name>UDP-N-acetyl-alpha-D-muramoyl-L-alanyl-D-glutamate</name>
        <dbReference type="ChEBI" id="CHEBI:83900"/>
    </ligand>
</feature>
<dbReference type="GO" id="GO:0005524">
    <property type="term" value="F:ATP binding"/>
    <property type="evidence" value="ECO:0007669"/>
    <property type="project" value="UniProtKB-UniRule"/>
</dbReference>
<gene>
    <name evidence="7" type="primary">murE</name>
    <name evidence="12" type="ORF">OP8BY_0326</name>
</gene>
<comment type="subcellular location">
    <subcellularLocation>
        <location evidence="7 8">Cytoplasm</location>
    </subcellularLocation>
</comment>
<dbReference type="InterPro" id="IPR000713">
    <property type="entry name" value="Mur_ligase_N"/>
</dbReference>
<comment type="pathway">
    <text evidence="7 8">Cell wall biogenesis; peptidoglycan biosynthesis.</text>
</comment>
<evidence type="ECO:0000313" key="13">
    <source>
        <dbReference type="Proteomes" id="UP000257323"/>
    </source>
</evidence>
<dbReference type="PANTHER" id="PTHR23135">
    <property type="entry name" value="MUR LIGASE FAMILY MEMBER"/>
    <property type="match status" value="1"/>
</dbReference>
<dbReference type="InterPro" id="IPR005761">
    <property type="entry name" value="UDP-N-AcMur-Glu-dNH2Pim_ligase"/>
</dbReference>
<keyword evidence="7 12" id="KW-0436">Ligase</keyword>
<comment type="similarity">
    <text evidence="1 7">Belongs to the MurCDEF family. MurE subfamily.</text>
</comment>
<feature type="binding site" evidence="7">
    <location>
        <position position="456"/>
    </location>
    <ligand>
        <name>meso-2,6-diaminopimelate</name>
        <dbReference type="ChEBI" id="CHEBI:57791"/>
    </ligand>
</feature>
<proteinExistence type="inferred from homology"/>
<feature type="binding site" evidence="7">
    <location>
        <position position="179"/>
    </location>
    <ligand>
        <name>UDP-N-acetyl-alpha-D-muramoyl-L-alanyl-D-glutamate</name>
        <dbReference type="ChEBI" id="CHEBI:83900"/>
    </ligand>
</feature>
<dbReference type="InterPro" id="IPR004101">
    <property type="entry name" value="Mur_ligase_C"/>
</dbReference>
<protein>
    <recommendedName>
        <fullName evidence="7">UDP-N-acetylmuramoyl-L-alanyl-D-glutamate--2,6-diaminopimelate ligase</fullName>
        <ecNumber evidence="7">6.3.2.13</ecNumber>
    </recommendedName>
    <alternativeName>
        <fullName evidence="7">Meso-A2pm-adding enzyme</fullName>
    </alternativeName>
    <alternativeName>
        <fullName evidence="7">Meso-diaminopimelate-adding enzyme</fullName>
    </alternativeName>
    <alternativeName>
        <fullName evidence="7">UDP-MurNAc-L-Ala-D-Glu:meso-diaminopimelate ligase</fullName>
    </alternativeName>
    <alternativeName>
        <fullName evidence="7">UDP-MurNAc-tripeptide synthetase</fullName>
    </alternativeName>
    <alternativeName>
        <fullName evidence="7">UDP-N-acetylmuramyl-tripeptide synthetase</fullName>
    </alternativeName>
</protein>
<accession>A0A3E2BLF2</accession>
<evidence type="ECO:0000256" key="2">
    <source>
        <dbReference type="ARBA" id="ARBA00022618"/>
    </source>
</evidence>
<name>A0A3E2BLF2_9BACT</name>
<keyword evidence="6 7" id="KW-0961">Cell wall biogenesis/degradation</keyword>
<dbReference type="EC" id="6.3.2.13" evidence="7"/>
<dbReference type="HAMAP" id="MF_00208">
    <property type="entry name" value="MurE"/>
    <property type="match status" value="1"/>
</dbReference>
<comment type="PTM">
    <text evidence="7">Carboxylation is probably crucial for Mg(2+) binding and, consequently, for the gamma-phosphate positioning of ATP.</text>
</comment>
<feature type="short sequence motif" description="Meso-diaminopimelate recognition motif" evidence="7">
    <location>
        <begin position="403"/>
        <end position="406"/>
    </location>
</feature>
<dbReference type="Pfam" id="PF01225">
    <property type="entry name" value="Mur_ligase"/>
    <property type="match status" value="1"/>
</dbReference>
<dbReference type="InterPro" id="IPR013221">
    <property type="entry name" value="Mur_ligase_cen"/>
</dbReference>
<dbReference type="Pfam" id="PF08245">
    <property type="entry name" value="Mur_ligase_M"/>
    <property type="match status" value="1"/>
</dbReference>
<dbReference type="GO" id="GO:0008360">
    <property type="term" value="P:regulation of cell shape"/>
    <property type="evidence" value="ECO:0007669"/>
    <property type="project" value="UniProtKB-KW"/>
</dbReference>
<keyword evidence="2 7" id="KW-0132">Cell division</keyword>
<dbReference type="Pfam" id="PF02875">
    <property type="entry name" value="Mur_ligase_C"/>
    <property type="match status" value="1"/>
</dbReference>
<dbReference type="Gene3D" id="3.90.190.20">
    <property type="entry name" value="Mur ligase, C-terminal domain"/>
    <property type="match status" value="1"/>
</dbReference>
<dbReference type="GO" id="GO:0000287">
    <property type="term" value="F:magnesium ion binding"/>
    <property type="evidence" value="ECO:0007669"/>
    <property type="project" value="UniProtKB-UniRule"/>
</dbReference>
<dbReference type="GO" id="GO:0071555">
    <property type="term" value="P:cell wall organization"/>
    <property type="evidence" value="ECO:0007669"/>
    <property type="project" value="UniProtKB-KW"/>
</dbReference>
<keyword evidence="5 7" id="KW-0131">Cell cycle</keyword>
<reference evidence="12 13" key="1">
    <citation type="submission" date="2018-08" db="EMBL/GenBank/DDBJ databases">
        <title>Genome analysis of the thermophilic bacterium of the candidate phylum Aminicenantes from deep subsurface aquifer revealed its physiology and ecological role.</title>
        <authorList>
            <person name="Kadnikov V.V."/>
            <person name="Mardanov A.V."/>
            <person name="Beletsky A.V."/>
            <person name="Karnachuk O.V."/>
            <person name="Ravin N.V."/>
        </authorList>
    </citation>
    <scope>NUCLEOTIDE SEQUENCE [LARGE SCALE GENOMIC DNA]</scope>
    <source>
        <strain evidence="12">BY38</strain>
    </source>
</reference>
<dbReference type="InterPro" id="IPR035911">
    <property type="entry name" value="MurE/MurF_N"/>
</dbReference>
<evidence type="ECO:0000313" key="12">
    <source>
        <dbReference type="EMBL" id="RFT15436.1"/>
    </source>
</evidence>
<evidence type="ECO:0000256" key="7">
    <source>
        <dbReference type="HAMAP-Rule" id="MF_00208"/>
    </source>
</evidence>
<comment type="cofactor">
    <cofactor evidence="7">
        <name>Mg(2+)</name>
        <dbReference type="ChEBI" id="CHEBI:18420"/>
    </cofactor>
</comment>
<evidence type="ECO:0000256" key="6">
    <source>
        <dbReference type="ARBA" id="ARBA00023316"/>
    </source>
</evidence>
<dbReference type="GO" id="GO:0005737">
    <property type="term" value="C:cytoplasm"/>
    <property type="evidence" value="ECO:0007669"/>
    <property type="project" value="UniProtKB-SubCell"/>
</dbReference>
<organism evidence="12 13">
    <name type="scientific">Candidatus Saccharicenans subterraneus</name>
    <dbReference type="NCBI Taxonomy" id="2508984"/>
    <lineage>
        <taxon>Bacteria</taxon>
        <taxon>Candidatus Aminicenantota</taxon>
        <taxon>Candidatus Aminicenantia</taxon>
        <taxon>Candidatus Aminicenantales</taxon>
        <taxon>Candidatus Saccharicenantaceae</taxon>
        <taxon>Candidatus Saccharicenans</taxon>
    </lineage>
</organism>
<comment type="function">
    <text evidence="7">Catalyzes the addition of meso-diaminopimelic acid to the nucleotide precursor UDP-N-acetylmuramoyl-L-alanyl-D-glutamate (UMAG) in the biosynthesis of bacterial cell-wall peptidoglycan.</text>
</comment>
<feature type="binding site" evidence="7">
    <location>
        <position position="460"/>
    </location>
    <ligand>
        <name>meso-2,6-diaminopimelate</name>
        <dbReference type="ChEBI" id="CHEBI:57791"/>
    </ligand>
</feature>
<evidence type="ECO:0000256" key="1">
    <source>
        <dbReference type="ARBA" id="ARBA00005898"/>
    </source>
</evidence>
<evidence type="ECO:0000256" key="4">
    <source>
        <dbReference type="ARBA" id="ARBA00022984"/>
    </source>
</evidence>
<dbReference type="NCBIfam" id="TIGR01085">
    <property type="entry name" value="murE"/>
    <property type="match status" value="1"/>
</dbReference>
<evidence type="ECO:0000259" key="9">
    <source>
        <dbReference type="Pfam" id="PF01225"/>
    </source>
</evidence>